<dbReference type="SFLD" id="SFLDS00003">
    <property type="entry name" value="Haloacid_Dehalogenase"/>
    <property type="match status" value="1"/>
</dbReference>
<dbReference type="PANTHER" id="PTHR46193:SF18">
    <property type="entry name" value="HEXITOL PHOSPHATASE B"/>
    <property type="match status" value="1"/>
</dbReference>
<comment type="cofactor">
    <cofactor evidence="1">
        <name>Mg(2+)</name>
        <dbReference type="ChEBI" id="CHEBI:18420"/>
    </cofactor>
</comment>
<evidence type="ECO:0000313" key="6">
    <source>
        <dbReference type="EMBL" id="KKW18006.1"/>
    </source>
</evidence>
<evidence type="ECO:0000256" key="4">
    <source>
        <dbReference type="ARBA" id="ARBA00022842"/>
    </source>
</evidence>
<dbReference type="InterPro" id="IPR023198">
    <property type="entry name" value="PGP-like_dom2"/>
</dbReference>
<dbReference type="SFLD" id="SFLDG01129">
    <property type="entry name" value="C1.5:_HAD__Beta-PGM__Phosphata"/>
    <property type="match status" value="1"/>
</dbReference>
<dbReference type="SFLD" id="SFLDG01135">
    <property type="entry name" value="C1.5.6:_HAD__Beta-PGM__Phospha"/>
    <property type="match status" value="1"/>
</dbReference>
<keyword evidence="5" id="KW-0119">Carbohydrate metabolism</keyword>
<dbReference type="Gene3D" id="1.10.150.240">
    <property type="entry name" value="Putative phosphatase, domain 2"/>
    <property type="match status" value="1"/>
</dbReference>
<keyword evidence="4" id="KW-0460">Magnesium</keyword>
<keyword evidence="6" id="KW-0378">Hydrolase</keyword>
<dbReference type="InterPro" id="IPR041492">
    <property type="entry name" value="HAD_2"/>
</dbReference>
<reference evidence="6 7" key="1">
    <citation type="journal article" date="2015" name="Nature">
        <title>rRNA introns, odd ribosomes, and small enigmatic genomes across a large radiation of phyla.</title>
        <authorList>
            <person name="Brown C.T."/>
            <person name="Hug L.A."/>
            <person name="Thomas B.C."/>
            <person name="Sharon I."/>
            <person name="Castelle C.J."/>
            <person name="Singh A."/>
            <person name="Wilkins M.J."/>
            <person name="Williams K.H."/>
            <person name="Banfield J.F."/>
        </authorList>
    </citation>
    <scope>NUCLEOTIDE SEQUENCE [LARGE SCALE GENOMIC DNA]</scope>
</reference>
<comment type="caution">
    <text evidence="6">The sequence shown here is derived from an EMBL/GenBank/DDBJ whole genome shotgun (WGS) entry which is preliminary data.</text>
</comment>
<evidence type="ECO:0000256" key="3">
    <source>
        <dbReference type="ARBA" id="ARBA00022723"/>
    </source>
</evidence>
<dbReference type="InterPro" id="IPR051600">
    <property type="entry name" value="Beta-PGM-like"/>
</dbReference>
<dbReference type="InterPro" id="IPR006439">
    <property type="entry name" value="HAD-SF_hydro_IA"/>
</dbReference>
<dbReference type="NCBIfam" id="TIGR01509">
    <property type="entry name" value="HAD-SF-IA-v3"/>
    <property type="match status" value="1"/>
</dbReference>
<name>A0A0G1WGW9_9BACT</name>
<evidence type="ECO:0000256" key="2">
    <source>
        <dbReference type="ARBA" id="ARBA00006171"/>
    </source>
</evidence>
<proteinExistence type="inferred from homology"/>
<dbReference type="GO" id="GO:0046872">
    <property type="term" value="F:metal ion binding"/>
    <property type="evidence" value="ECO:0007669"/>
    <property type="project" value="UniProtKB-KW"/>
</dbReference>
<dbReference type="InterPro" id="IPR023214">
    <property type="entry name" value="HAD_sf"/>
</dbReference>
<accession>A0A0G1WGW9</accession>
<organism evidence="6 7">
    <name type="scientific">Candidatus Kaiserbacteria bacterium GW2011_GWB1_50_17</name>
    <dbReference type="NCBI Taxonomy" id="1618673"/>
    <lineage>
        <taxon>Bacteria</taxon>
        <taxon>Candidatus Kaiseribacteriota</taxon>
    </lineage>
</organism>
<dbReference type="EMBL" id="LCQM01000004">
    <property type="protein sequence ID" value="KKW18006.1"/>
    <property type="molecule type" value="Genomic_DNA"/>
</dbReference>
<dbReference type="SUPFAM" id="SSF56784">
    <property type="entry name" value="HAD-like"/>
    <property type="match status" value="1"/>
</dbReference>
<dbReference type="PANTHER" id="PTHR46193">
    <property type="entry name" value="6-PHOSPHOGLUCONATE PHOSPHATASE"/>
    <property type="match status" value="1"/>
</dbReference>
<sequence length="219" mass="24635">MSFEAIFWDNDGVLVDTEAVFIKACREVFADEGIEISEGWFINESLAKGSSVFDLARKKGMSNEEIIQLRKRRNEYYSKVLMKHVPIVDGVKETLEALHGKFLMGVVTSSRKEHFEIMMKKTGFRRFFNFFITADDIKNTKPDPEPYLKALEIAGKPCESCLVIEDSQRGVVAAKAAGLSCYAVPSELTKSLDFSMADKVLNSIRELPDIILPTTSDFS</sequence>
<dbReference type="Pfam" id="PF13419">
    <property type="entry name" value="HAD_2"/>
    <property type="match status" value="1"/>
</dbReference>
<comment type="similarity">
    <text evidence="2">Belongs to the HAD-like hydrolase superfamily. CbbY/CbbZ/Gph/YieH family.</text>
</comment>
<evidence type="ECO:0000256" key="5">
    <source>
        <dbReference type="ARBA" id="ARBA00023277"/>
    </source>
</evidence>
<keyword evidence="3" id="KW-0479">Metal-binding</keyword>
<dbReference type="Proteomes" id="UP000034120">
    <property type="component" value="Unassembled WGS sequence"/>
</dbReference>
<dbReference type="GO" id="GO:0016787">
    <property type="term" value="F:hydrolase activity"/>
    <property type="evidence" value="ECO:0007669"/>
    <property type="project" value="UniProtKB-KW"/>
</dbReference>
<dbReference type="InterPro" id="IPR036412">
    <property type="entry name" value="HAD-like_sf"/>
</dbReference>
<dbReference type="AlphaFoldDB" id="A0A0G1WGW9"/>
<gene>
    <name evidence="6" type="ORF">UY57_C0004G0010</name>
</gene>
<dbReference type="Gene3D" id="3.40.50.1000">
    <property type="entry name" value="HAD superfamily/HAD-like"/>
    <property type="match status" value="1"/>
</dbReference>
<evidence type="ECO:0000313" key="7">
    <source>
        <dbReference type="Proteomes" id="UP000034120"/>
    </source>
</evidence>
<evidence type="ECO:0000256" key="1">
    <source>
        <dbReference type="ARBA" id="ARBA00001946"/>
    </source>
</evidence>
<protein>
    <submittedName>
        <fullName evidence="6">HAD-superfamily hydrolase, subfamily IA, variant 3</fullName>
    </submittedName>
</protein>